<dbReference type="Proteomes" id="UP000601435">
    <property type="component" value="Unassembled WGS sequence"/>
</dbReference>
<dbReference type="InterPro" id="IPR051712">
    <property type="entry name" value="ARTD-AVP"/>
</dbReference>
<keyword evidence="1" id="KW-0808">Transferase</keyword>
<evidence type="ECO:0000256" key="1">
    <source>
        <dbReference type="RuleBase" id="RU362114"/>
    </source>
</evidence>
<dbReference type="Pfam" id="PF00644">
    <property type="entry name" value="PARP"/>
    <property type="match status" value="1"/>
</dbReference>
<feature type="domain" description="PARP catalytic" evidence="4">
    <location>
        <begin position="279"/>
        <end position="492"/>
    </location>
</feature>
<dbReference type="GO" id="GO:0005634">
    <property type="term" value="C:nucleus"/>
    <property type="evidence" value="ECO:0007669"/>
    <property type="project" value="TreeGrafter"/>
</dbReference>
<keyword evidence="1" id="KW-0328">Glycosyltransferase</keyword>
<keyword evidence="2" id="KW-0175">Coiled coil</keyword>
<name>A0A812JB18_9DINO</name>
<keyword evidence="1" id="KW-0520">NAD</keyword>
<dbReference type="PANTHER" id="PTHR45740">
    <property type="entry name" value="POLY [ADP-RIBOSE] POLYMERASE"/>
    <property type="match status" value="1"/>
</dbReference>
<feature type="coiled-coil region" evidence="2">
    <location>
        <begin position="155"/>
        <end position="218"/>
    </location>
</feature>
<dbReference type="EMBL" id="CAJNJA010005698">
    <property type="protein sequence ID" value="CAE7196717.1"/>
    <property type="molecule type" value="Genomic_DNA"/>
</dbReference>
<evidence type="ECO:0000313" key="5">
    <source>
        <dbReference type="EMBL" id="CAE7196717.1"/>
    </source>
</evidence>
<dbReference type="PANTHER" id="PTHR45740:SF2">
    <property type="entry name" value="POLY [ADP-RIBOSE] POLYMERASE"/>
    <property type="match status" value="1"/>
</dbReference>
<dbReference type="GO" id="GO:0003950">
    <property type="term" value="F:NAD+ poly-ADP-ribosyltransferase activity"/>
    <property type="evidence" value="ECO:0007669"/>
    <property type="project" value="UniProtKB-UniRule"/>
</dbReference>
<dbReference type="AlphaFoldDB" id="A0A812JB18"/>
<evidence type="ECO:0000313" key="6">
    <source>
        <dbReference type="Proteomes" id="UP000601435"/>
    </source>
</evidence>
<feature type="region of interest" description="Disordered" evidence="3">
    <location>
        <begin position="46"/>
        <end position="104"/>
    </location>
</feature>
<dbReference type="EC" id="2.4.2.-" evidence="1"/>
<organism evidence="5 6">
    <name type="scientific">Symbiodinium necroappetens</name>
    <dbReference type="NCBI Taxonomy" id="1628268"/>
    <lineage>
        <taxon>Eukaryota</taxon>
        <taxon>Sar</taxon>
        <taxon>Alveolata</taxon>
        <taxon>Dinophyceae</taxon>
        <taxon>Suessiales</taxon>
        <taxon>Symbiodiniaceae</taxon>
        <taxon>Symbiodinium</taxon>
    </lineage>
</organism>
<feature type="non-terminal residue" evidence="5">
    <location>
        <position position="1"/>
    </location>
</feature>
<proteinExistence type="predicted"/>
<reference evidence="5" key="1">
    <citation type="submission" date="2021-02" db="EMBL/GenBank/DDBJ databases">
        <authorList>
            <person name="Dougan E. K."/>
            <person name="Rhodes N."/>
            <person name="Thang M."/>
            <person name="Chan C."/>
        </authorList>
    </citation>
    <scope>NUCLEOTIDE SEQUENCE</scope>
</reference>
<dbReference type="PROSITE" id="PS51059">
    <property type="entry name" value="PARP_CATALYTIC"/>
    <property type="match status" value="1"/>
</dbReference>
<evidence type="ECO:0000256" key="2">
    <source>
        <dbReference type="SAM" id="Coils"/>
    </source>
</evidence>
<dbReference type="OrthoDB" id="437572at2759"/>
<evidence type="ECO:0000256" key="3">
    <source>
        <dbReference type="SAM" id="MobiDB-lite"/>
    </source>
</evidence>
<protein>
    <recommendedName>
        <fullName evidence="1">Poly [ADP-ribose] polymerase</fullName>
        <shortName evidence="1">PARP</shortName>
        <ecNumber evidence="1">2.4.2.-</ecNumber>
    </recommendedName>
</protein>
<comment type="caution">
    <text evidence="5">The sequence shown here is derived from an EMBL/GenBank/DDBJ whole genome shotgun (WGS) entry which is preliminary data.</text>
</comment>
<sequence length="492" mass="55227">MDCCHGLHLWSAADLLRLFHRLPVAVPKEETLEVTLAADHALDEPAAEPAAPAFSDEGAEATDSEKECGPSGTSATDDVSGDDLSESGHSDPHSITTTISEGADTLDSLRSENTSLKELHQLQSQLLVTHQAQLKLLETDIEKWRMLYSYQETLVTHMQNQIEDYANERKWLEDEIEKNRAEPEVQLRENLQKNRWALDCLTGKLTEMRADLEDCQAEASNRVRETLGAKVRPMSQGYSLKQRGSMRAACMLPHELTLPVETALTTADRDEFLFARFSESLELRLRARQYSIVLSMVKAQGSKVLSRVALHALFGVLDYVVCVGHWMWVLVVGAAPPCPPSGQVVQVKIIQVEKIQNRNFLKRYMLRREEVTEEKDCACPKIRDIKTRIDKKVSVRSFEEEVCPCPDSKLNEVLLFHGTTEEKLTGILRSGFDPRLAGMGTGAMFGQGSYFAHNASKCFRYARQGPFLTNGTRKLRQTVLVVRALLGTPHYQ</sequence>
<keyword evidence="6" id="KW-1185">Reference proteome</keyword>
<gene>
    <name evidence="5" type="primary">Tiparp</name>
    <name evidence="5" type="ORF">SNEC2469_LOCUS1364</name>
</gene>
<evidence type="ECO:0000259" key="4">
    <source>
        <dbReference type="PROSITE" id="PS51059"/>
    </source>
</evidence>
<dbReference type="InterPro" id="IPR012317">
    <property type="entry name" value="Poly(ADP-ribose)pol_cat_dom"/>
</dbReference>
<accession>A0A812JB18</accession>
<dbReference type="GO" id="GO:1990404">
    <property type="term" value="F:NAD+-protein mono-ADP-ribosyltransferase activity"/>
    <property type="evidence" value="ECO:0007669"/>
    <property type="project" value="TreeGrafter"/>
</dbReference>
<dbReference type="Gene3D" id="3.90.228.10">
    <property type="match status" value="1"/>
</dbReference>
<dbReference type="SUPFAM" id="SSF56399">
    <property type="entry name" value="ADP-ribosylation"/>
    <property type="match status" value="1"/>
</dbReference>